<organism evidence="2 3">
    <name type="scientific">Malus domestica</name>
    <name type="common">Apple</name>
    <name type="synonym">Pyrus malus</name>
    <dbReference type="NCBI Taxonomy" id="3750"/>
    <lineage>
        <taxon>Eukaryota</taxon>
        <taxon>Viridiplantae</taxon>
        <taxon>Streptophyta</taxon>
        <taxon>Embryophyta</taxon>
        <taxon>Tracheophyta</taxon>
        <taxon>Spermatophyta</taxon>
        <taxon>Magnoliopsida</taxon>
        <taxon>eudicotyledons</taxon>
        <taxon>Gunneridae</taxon>
        <taxon>Pentapetalae</taxon>
        <taxon>rosids</taxon>
        <taxon>fabids</taxon>
        <taxon>Rosales</taxon>
        <taxon>Rosaceae</taxon>
        <taxon>Amygdaloideae</taxon>
        <taxon>Maleae</taxon>
        <taxon>Malus</taxon>
    </lineage>
</organism>
<evidence type="ECO:0000256" key="1">
    <source>
        <dbReference type="SAM" id="MobiDB-lite"/>
    </source>
</evidence>
<reference evidence="2 3" key="1">
    <citation type="submission" date="2018-10" db="EMBL/GenBank/DDBJ databases">
        <title>A high-quality apple genome assembly.</title>
        <authorList>
            <person name="Hu J."/>
        </authorList>
    </citation>
    <scope>NUCLEOTIDE SEQUENCE [LARGE SCALE GENOMIC DNA]</scope>
    <source>
        <strain evidence="3">cv. HFTH1</strain>
        <tissue evidence="2">Young leaf</tissue>
    </source>
</reference>
<protein>
    <submittedName>
        <fullName evidence="2">Uncharacterized protein</fullName>
    </submittedName>
</protein>
<evidence type="ECO:0000313" key="2">
    <source>
        <dbReference type="EMBL" id="RXH67437.1"/>
    </source>
</evidence>
<sequence length="62" mass="6950">MAEMTQSMRRQAEGKAKITKEKKMAEMTQSTSSSSEMKKSTSSSSEMKPRPKLVPLKLRSGR</sequence>
<evidence type="ECO:0000313" key="3">
    <source>
        <dbReference type="Proteomes" id="UP000290289"/>
    </source>
</evidence>
<proteinExistence type="predicted"/>
<keyword evidence="3" id="KW-1185">Reference proteome</keyword>
<dbReference type="Proteomes" id="UP000290289">
    <property type="component" value="Chromosome 17"/>
</dbReference>
<feature type="region of interest" description="Disordered" evidence="1">
    <location>
        <begin position="1"/>
        <end position="62"/>
    </location>
</feature>
<dbReference type="EMBL" id="RDQH01000343">
    <property type="protein sequence ID" value="RXH67437.1"/>
    <property type="molecule type" value="Genomic_DNA"/>
</dbReference>
<dbReference type="AlphaFoldDB" id="A0A498HDQ3"/>
<feature type="compositionally biased region" description="Low complexity" evidence="1">
    <location>
        <begin position="26"/>
        <end position="46"/>
    </location>
</feature>
<name>A0A498HDQ3_MALDO</name>
<gene>
    <name evidence="2" type="ORF">DVH24_027584</name>
</gene>
<feature type="compositionally biased region" description="Basic and acidic residues" evidence="1">
    <location>
        <begin position="10"/>
        <end position="25"/>
    </location>
</feature>
<accession>A0A498HDQ3</accession>
<comment type="caution">
    <text evidence="2">The sequence shown here is derived from an EMBL/GenBank/DDBJ whole genome shotgun (WGS) entry which is preliminary data.</text>
</comment>